<accession>A0A2T3ZP25</accession>
<dbReference type="AlphaFoldDB" id="A0A2T3ZP25"/>
<evidence type="ECO:0000256" key="1">
    <source>
        <dbReference type="SAM" id="SignalP"/>
    </source>
</evidence>
<feature type="chain" id="PRO_5015524659" description="Secreted protein" evidence="1">
    <location>
        <begin position="28"/>
        <end position="77"/>
    </location>
</feature>
<dbReference type="EMBL" id="KZ679256">
    <property type="protein sequence ID" value="PTB46548.1"/>
    <property type="molecule type" value="Genomic_DNA"/>
</dbReference>
<keyword evidence="3" id="KW-1185">Reference proteome</keyword>
<feature type="signal peptide" evidence="1">
    <location>
        <begin position="1"/>
        <end position="27"/>
    </location>
</feature>
<evidence type="ECO:0000313" key="3">
    <source>
        <dbReference type="Proteomes" id="UP000240493"/>
    </source>
</evidence>
<reference evidence="2 3" key="1">
    <citation type="submission" date="2016-07" db="EMBL/GenBank/DDBJ databases">
        <title>Multiple horizontal gene transfer events from other fungi enriched the ability of initially mycotrophic Trichoderma (Ascomycota) to feed on dead plant biomass.</title>
        <authorList>
            <consortium name="DOE Joint Genome Institute"/>
            <person name="Aerts A."/>
            <person name="Atanasova L."/>
            <person name="Chenthamara K."/>
            <person name="Zhang J."/>
            <person name="Grujic M."/>
            <person name="Henrissat B."/>
            <person name="Kuo A."/>
            <person name="Salamov A."/>
            <person name="Lipzen A."/>
            <person name="Labutti K."/>
            <person name="Barry K."/>
            <person name="Miao Y."/>
            <person name="Rahimi M.J."/>
            <person name="Shen Q."/>
            <person name="Grigoriev I.V."/>
            <person name="Kubicek C.P."/>
            <person name="Druzhinina I.S."/>
        </authorList>
    </citation>
    <scope>NUCLEOTIDE SEQUENCE [LARGE SCALE GENOMIC DNA]</scope>
    <source>
        <strain evidence="2 3">CBS 433.97</strain>
    </source>
</reference>
<evidence type="ECO:0000313" key="2">
    <source>
        <dbReference type="EMBL" id="PTB46548.1"/>
    </source>
</evidence>
<gene>
    <name evidence="2" type="ORF">M441DRAFT_219551</name>
</gene>
<protein>
    <recommendedName>
        <fullName evidence="4">Secreted protein</fullName>
    </recommendedName>
</protein>
<keyword evidence="1" id="KW-0732">Signal</keyword>
<proteinExistence type="predicted"/>
<evidence type="ECO:0008006" key="4">
    <source>
        <dbReference type="Google" id="ProtNLM"/>
    </source>
</evidence>
<dbReference type="Proteomes" id="UP000240493">
    <property type="component" value="Unassembled WGS sequence"/>
</dbReference>
<sequence>MAWFRCLAQSSLSQAFFSLLQIYFSKAQYIESFLLTATRKKANTYLSTVANRVGLKGVCVCVHVYVCHWAKVPRKQD</sequence>
<name>A0A2T3ZP25_TRIA4</name>
<organism evidence="2 3">
    <name type="scientific">Trichoderma asperellum (strain ATCC 204424 / CBS 433.97 / NBRC 101777)</name>
    <dbReference type="NCBI Taxonomy" id="1042311"/>
    <lineage>
        <taxon>Eukaryota</taxon>
        <taxon>Fungi</taxon>
        <taxon>Dikarya</taxon>
        <taxon>Ascomycota</taxon>
        <taxon>Pezizomycotina</taxon>
        <taxon>Sordariomycetes</taxon>
        <taxon>Hypocreomycetidae</taxon>
        <taxon>Hypocreales</taxon>
        <taxon>Hypocreaceae</taxon>
        <taxon>Trichoderma</taxon>
    </lineage>
</organism>